<dbReference type="Proteomes" id="UP001501588">
    <property type="component" value="Unassembled WGS sequence"/>
</dbReference>
<keyword evidence="5 6" id="KW-0472">Membrane</keyword>
<name>A0ABN1F1X2_9PROT</name>
<comment type="subcellular location">
    <subcellularLocation>
        <location evidence="1">Membrane</location>
        <topology evidence="1">Multi-pass membrane protein</topology>
    </subcellularLocation>
</comment>
<evidence type="ECO:0000256" key="1">
    <source>
        <dbReference type="ARBA" id="ARBA00004141"/>
    </source>
</evidence>
<evidence type="ECO:0000259" key="7">
    <source>
        <dbReference type="Pfam" id="PF00892"/>
    </source>
</evidence>
<feature type="transmembrane region" description="Helical" evidence="6">
    <location>
        <begin position="35"/>
        <end position="54"/>
    </location>
</feature>
<feature type="transmembrane region" description="Helical" evidence="6">
    <location>
        <begin position="212"/>
        <end position="236"/>
    </location>
</feature>
<feature type="transmembrane region" description="Helical" evidence="6">
    <location>
        <begin position="94"/>
        <end position="113"/>
    </location>
</feature>
<evidence type="ECO:0000256" key="4">
    <source>
        <dbReference type="ARBA" id="ARBA00022989"/>
    </source>
</evidence>
<feature type="domain" description="EamA" evidence="7">
    <location>
        <begin position="151"/>
        <end position="287"/>
    </location>
</feature>
<keyword evidence="4 6" id="KW-1133">Transmembrane helix</keyword>
<comment type="caution">
    <text evidence="8">The sequence shown here is derived from an EMBL/GenBank/DDBJ whole genome shotgun (WGS) entry which is preliminary data.</text>
</comment>
<gene>
    <name evidence="8" type="ORF">GCM10009416_18320</name>
</gene>
<organism evidence="8 9">
    <name type="scientific">Craurococcus roseus</name>
    <dbReference type="NCBI Taxonomy" id="77585"/>
    <lineage>
        <taxon>Bacteria</taxon>
        <taxon>Pseudomonadati</taxon>
        <taxon>Pseudomonadota</taxon>
        <taxon>Alphaproteobacteria</taxon>
        <taxon>Acetobacterales</taxon>
        <taxon>Acetobacteraceae</taxon>
        <taxon>Craurococcus</taxon>
    </lineage>
</organism>
<dbReference type="Pfam" id="PF00892">
    <property type="entry name" value="EamA"/>
    <property type="match status" value="2"/>
</dbReference>
<dbReference type="InterPro" id="IPR037185">
    <property type="entry name" value="EmrE-like"/>
</dbReference>
<feature type="transmembrane region" description="Helical" evidence="6">
    <location>
        <begin position="125"/>
        <end position="144"/>
    </location>
</feature>
<evidence type="ECO:0000256" key="6">
    <source>
        <dbReference type="SAM" id="Phobius"/>
    </source>
</evidence>
<evidence type="ECO:0000256" key="5">
    <source>
        <dbReference type="ARBA" id="ARBA00023136"/>
    </source>
</evidence>
<dbReference type="InterPro" id="IPR050638">
    <property type="entry name" value="AA-Vitamin_Transporters"/>
</dbReference>
<evidence type="ECO:0000256" key="3">
    <source>
        <dbReference type="ARBA" id="ARBA00022692"/>
    </source>
</evidence>
<dbReference type="PANTHER" id="PTHR32322">
    <property type="entry name" value="INNER MEMBRANE TRANSPORTER"/>
    <property type="match status" value="1"/>
</dbReference>
<feature type="transmembrane region" description="Helical" evidence="6">
    <location>
        <begin position="66"/>
        <end position="88"/>
    </location>
</feature>
<sequence>MTGWPLWWRLLLISSLWGAAFPVMRFAVADIPPWWIASGRALLAACVVAAWLALRGRPVVPRGAMLRHALVLGTLNGWVPNILASAAMARIDSAAGALIQAVAPLLVAVLSVAALPAERPGPRTVAGLLVGFAGIAVIAGPGVAAGGAGGTGALMMLLVALSYASGTVYVRAVRPGAADELAFGQQIGGGIAATLIAFAVEPGGPPVGAATAGAWVAVAALAVFGSAVPLTLFLALVQRARATDASMVGYLQPVCATLLGVLLLGEWTEPRVLGGGAVVLAGVWLATRRG</sequence>
<feature type="transmembrane region" description="Helical" evidence="6">
    <location>
        <begin position="150"/>
        <end position="170"/>
    </location>
</feature>
<dbReference type="RefSeq" id="WP_343894939.1">
    <property type="nucleotide sequence ID" value="NZ_BAAAFZ010000021.1"/>
</dbReference>
<dbReference type="SUPFAM" id="SSF103481">
    <property type="entry name" value="Multidrug resistance efflux transporter EmrE"/>
    <property type="match status" value="2"/>
</dbReference>
<dbReference type="InterPro" id="IPR000620">
    <property type="entry name" value="EamA_dom"/>
</dbReference>
<feature type="domain" description="EamA" evidence="7">
    <location>
        <begin position="11"/>
        <end position="138"/>
    </location>
</feature>
<keyword evidence="3 6" id="KW-0812">Transmembrane</keyword>
<evidence type="ECO:0000256" key="2">
    <source>
        <dbReference type="ARBA" id="ARBA00007362"/>
    </source>
</evidence>
<feature type="transmembrane region" description="Helical" evidence="6">
    <location>
        <begin position="182"/>
        <end position="200"/>
    </location>
</feature>
<accession>A0ABN1F1X2</accession>
<dbReference type="PANTHER" id="PTHR32322:SF2">
    <property type="entry name" value="EAMA DOMAIN-CONTAINING PROTEIN"/>
    <property type="match status" value="1"/>
</dbReference>
<evidence type="ECO:0000313" key="8">
    <source>
        <dbReference type="EMBL" id="GAA0580285.1"/>
    </source>
</evidence>
<proteinExistence type="inferred from homology"/>
<dbReference type="EMBL" id="BAAAFZ010000021">
    <property type="protein sequence ID" value="GAA0580285.1"/>
    <property type="molecule type" value="Genomic_DNA"/>
</dbReference>
<reference evidence="8 9" key="1">
    <citation type="journal article" date="2019" name="Int. J. Syst. Evol. Microbiol.">
        <title>The Global Catalogue of Microorganisms (GCM) 10K type strain sequencing project: providing services to taxonomists for standard genome sequencing and annotation.</title>
        <authorList>
            <consortium name="The Broad Institute Genomics Platform"/>
            <consortium name="The Broad Institute Genome Sequencing Center for Infectious Disease"/>
            <person name="Wu L."/>
            <person name="Ma J."/>
        </authorList>
    </citation>
    <scope>NUCLEOTIDE SEQUENCE [LARGE SCALE GENOMIC DNA]</scope>
    <source>
        <strain evidence="8 9">JCM 9933</strain>
    </source>
</reference>
<keyword evidence="9" id="KW-1185">Reference proteome</keyword>
<evidence type="ECO:0000313" key="9">
    <source>
        <dbReference type="Proteomes" id="UP001501588"/>
    </source>
</evidence>
<comment type="similarity">
    <text evidence="2">Belongs to the EamA transporter family.</text>
</comment>
<protein>
    <submittedName>
        <fullName evidence="8">DMT family transporter</fullName>
    </submittedName>
</protein>